<sequence length="78" mass="8647">MSGYMNAFGYIFIAWVPIFTFPANKQPYIIAGNYITAGFGAAATILVLLMRHLHNKDLKRQKREAVTPTTLKDGDSVA</sequence>
<dbReference type="AlphaFoldDB" id="A0AAV9N1K8"/>
<name>A0AAV9N1K8_9EURO</name>
<accession>A0AAV9N1K8</accession>
<dbReference type="Proteomes" id="UP001358417">
    <property type="component" value="Unassembled WGS sequence"/>
</dbReference>
<keyword evidence="1" id="KW-0812">Transmembrane</keyword>
<dbReference type="GeneID" id="89975309"/>
<reference evidence="2 3" key="1">
    <citation type="submission" date="2023-08" db="EMBL/GenBank/DDBJ databases">
        <title>Black Yeasts Isolated from many extreme environments.</title>
        <authorList>
            <person name="Coleine C."/>
            <person name="Stajich J.E."/>
            <person name="Selbmann L."/>
        </authorList>
    </citation>
    <scope>NUCLEOTIDE SEQUENCE [LARGE SCALE GENOMIC DNA]</scope>
    <source>
        <strain evidence="2 3">CCFEE 5792</strain>
    </source>
</reference>
<proteinExistence type="predicted"/>
<evidence type="ECO:0000256" key="1">
    <source>
        <dbReference type="SAM" id="Phobius"/>
    </source>
</evidence>
<evidence type="ECO:0000313" key="3">
    <source>
        <dbReference type="Proteomes" id="UP001358417"/>
    </source>
</evidence>
<dbReference type="RefSeq" id="XP_064702362.1">
    <property type="nucleotide sequence ID" value="XM_064850696.1"/>
</dbReference>
<protein>
    <submittedName>
        <fullName evidence="2">Uncharacterized protein</fullName>
    </submittedName>
</protein>
<feature type="transmembrane region" description="Helical" evidence="1">
    <location>
        <begin position="7"/>
        <end position="23"/>
    </location>
</feature>
<dbReference type="EMBL" id="JAVRRD010000028">
    <property type="protein sequence ID" value="KAK5046789.1"/>
    <property type="molecule type" value="Genomic_DNA"/>
</dbReference>
<keyword evidence="1" id="KW-1133">Transmembrane helix</keyword>
<organism evidence="2 3">
    <name type="scientific">Exophiala bonariae</name>
    <dbReference type="NCBI Taxonomy" id="1690606"/>
    <lineage>
        <taxon>Eukaryota</taxon>
        <taxon>Fungi</taxon>
        <taxon>Dikarya</taxon>
        <taxon>Ascomycota</taxon>
        <taxon>Pezizomycotina</taxon>
        <taxon>Eurotiomycetes</taxon>
        <taxon>Chaetothyriomycetidae</taxon>
        <taxon>Chaetothyriales</taxon>
        <taxon>Herpotrichiellaceae</taxon>
        <taxon>Exophiala</taxon>
    </lineage>
</organism>
<gene>
    <name evidence="2" type="ORF">LTR84_007143</name>
</gene>
<feature type="transmembrane region" description="Helical" evidence="1">
    <location>
        <begin position="29"/>
        <end position="50"/>
    </location>
</feature>
<keyword evidence="3" id="KW-1185">Reference proteome</keyword>
<comment type="caution">
    <text evidence="2">The sequence shown here is derived from an EMBL/GenBank/DDBJ whole genome shotgun (WGS) entry which is preliminary data.</text>
</comment>
<keyword evidence="1" id="KW-0472">Membrane</keyword>
<evidence type="ECO:0000313" key="2">
    <source>
        <dbReference type="EMBL" id="KAK5046789.1"/>
    </source>
</evidence>